<dbReference type="GO" id="GO:0000287">
    <property type="term" value="F:magnesium ion binding"/>
    <property type="evidence" value="ECO:0007669"/>
    <property type="project" value="InterPro"/>
</dbReference>
<dbReference type="CDD" id="cd00412">
    <property type="entry name" value="pyrophosphatase"/>
    <property type="match status" value="1"/>
</dbReference>
<proteinExistence type="inferred from homology"/>
<organism evidence="6">
    <name type="scientific">viral metagenome</name>
    <dbReference type="NCBI Taxonomy" id="1070528"/>
    <lineage>
        <taxon>unclassified sequences</taxon>
        <taxon>metagenomes</taxon>
        <taxon>organismal metagenomes</taxon>
    </lineage>
</organism>
<dbReference type="GO" id="GO:0005737">
    <property type="term" value="C:cytoplasm"/>
    <property type="evidence" value="ECO:0007669"/>
    <property type="project" value="InterPro"/>
</dbReference>
<evidence type="ECO:0000313" key="6">
    <source>
        <dbReference type="EMBL" id="QHT28507.1"/>
    </source>
</evidence>
<reference evidence="6" key="1">
    <citation type="journal article" date="2020" name="Nature">
        <title>Giant virus diversity and host interactions through global metagenomics.</title>
        <authorList>
            <person name="Schulz F."/>
            <person name="Roux S."/>
            <person name="Paez-Espino D."/>
            <person name="Jungbluth S."/>
            <person name="Walsh D.A."/>
            <person name="Denef V.J."/>
            <person name="McMahon K.D."/>
            <person name="Konstantinidis K.T."/>
            <person name="Eloe-Fadrosh E.A."/>
            <person name="Kyrpides N.C."/>
            <person name="Woyke T."/>
        </authorList>
    </citation>
    <scope>NUCLEOTIDE SEQUENCE</scope>
    <source>
        <strain evidence="6">GVMAG-M-3300001348-25</strain>
    </source>
</reference>
<evidence type="ECO:0000256" key="2">
    <source>
        <dbReference type="ARBA" id="ARBA00012146"/>
    </source>
</evidence>
<sequence length="181" mass="21184">MNPNLIRQNEKFPNELLAYIEVQKNTRTKYEYDEKMQTLVLDRILHSAVFYPHNYGFIPQTLCGDGDALDVLVMTSEPLMPGTFCKVRPICHLIMEDEKGQDEKLLAVCIDDPYYNTITKKSDISEHILKEISVFFETYKILEKKKWVKVQDWSNESETLELIHATYDNYFSKSSNLKTDT</sequence>
<accession>A0A6C0EH07</accession>
<keyword evidence="3" id="KW-0479">Metal-binding</keyword>
<dbReference type="Gene3D" id="3.90.80.10">
    <property type="entry name" value="Inorganic pyrophosphatase"/>
    <property type="match status" value="1"/>
</dbReference>
<dbReference type="PANTHER" id="PTHR10286">
    <property type="entry name" value="INORGANIC PYROPHOSPHATASE"/>
    <property type="match status" value="1"/>
</dbReference>
<evidence type="ECO:0000256" key="3">
    <source>
        <dbReference type="ARBA" id="ARBA00022723"/>
    </source>
</evidence>
<dbReference type="AlphaFoldDB" id="A0A6C0EH07"/>
<dbReference type="EC" id="3.6.1.1" evidence="2"/>
<dbReference type="HAMAP" id="MF_00209">
    <property type="entry name" value="Inorganic_PPase"/>
    <property type="match status" value="1"/>
</dbReference>
<evidence type="ECO:0000256" key="1">
    <source>
        <dbReference type="ARBA" id="ARBA00001946"/>
    </source>
</evidence>
<dbReference type="EMBL" id="MN738860">
    <property type="protein sequence ID" value="QHT28507.1"/>
    <property type="molecule type" value="Genomic_DNA"/>
</dbReference>
<protein>
    <recommendedName>
        <fullName evidence="2">inorganic diphosphatase</fullName>
        <ecNumber evidence="2">3.6.1.1</ecNumber>
    </recommendedName>
</protein>
<dbReference type="GO" id="GO:0004427">
    <property type="term" value="F:inorganic diphosphate phosphatase activity"/>
    <property type="evidence" value="ECO:0007669"/>
    <property type="project" value="UniProtKB-EC"/>
</dbReference>
<dbReference type="Pfam" id="PF00719">
    <property type="entry name" value="Pyrophosphatase"/>
    <property type="match status" value="1"/>
</dbReference>
<name>A0A6C0EH07_9ZZZZ</name>
<dbReference type="InterPro" id="IPR008162">
    <property type="entry name" value="Pyrophosphatase"/>
</dbReference>
<evidence type="ECO:0000256" key="4">
    <source>
        <dbReference type="ARBA" id="ARBA00022801"/>
    </source>
</evidence>
<dbReference type="GO" id="GO:0006796">
    <property type="term" value="P:phosphate-containing compound metabolic process"/>
    <property type="evidence" value="ECO:0007669"/>
    <property type="project" value="InterPro"/>
</dbReference>
<keyword evidence="4" id="KW-0378">Hydrolase</keyword>
<comment type="cofactor">
    <cofactor evidence="1">
        <name>Mg(2+)</name>
        <dbReference type="ChEBI" id="CHEBI:18420"/>
    </cofactor>
</comment>
<evidence type="ECO:0000256" key="5">
    <source>
        <dbReference type="ARBA" id="ARBA00022842"/>
    </source>
</evidence>
<dbReference type="SUPFAM" id="SSF50324">
    <property type="entry name" value="Inorganic pyrophosphatase"/>
    <property type="match status" value="1"/>
</dbReference>
<keyword evidence="5" id="KW-0460">Magnesium</keyword>
<dbReference type="InterPro" id="IPR036649">
    <property type="entry name" value="Pyrophosphatase_sf"/>
</dbReference>